<comment type="caution">
    <text evidence="2">The sequence shown here is derived from an EMBL/GenBank/DDBJ whole genome shotgun (WGS) entry which is preliminary data.</text>
</comment>
<keyword evidence="3" id="KW-1185">Reference proteome</keyword>
<dbReference type="AlphaFoldDB" id="A0A5M6ID21"/>
<protein>
    <submittedName>
        <fullName evidence="2">NfeD family protein</fullName>
    </submittedName>
</protein>
<sequence length="110" mass="11773">MDVAWPTALVFWHWWILGVACLVLELLAPGVFFLWVALAAGATGVIGVLTPGLPWEGQALLFAGLALASTLAGRRIWRPGAVKTDHPMLNRRALAHVGRVVVLTTPLTNG</sequence>
<keyword evidence="1" id="KW-0472">Membrane</keyword>
<evidence type="ECO:0000313" key="3">
    <source>
        <dbReference type="Proteomes" id="UP000324065"/>
    </source>
</evidence>
<feature type="transmembrane region" description="Helical" evidence="1">
    <location>
        <begin position="6"/>
        <end position="24"/>
    </location>
</feature>
<dbReference type="Proteomes" id="UP000324065">
    <property type="component" value="Unassembled WGS sequence"/>
</dbReference>
<keyword evidence="1" id="KW-1133">Transmembrane helix</keyword>
<dbReference type="OrthoDB" id="9810336at2"/>
<evidence type="ECO:0000256" key="1">
    <source>
        <dbReference type="SAM" id="Phobius"/>
    </source>
</evidence>
<organism evidence="2 3">
    <name type="scientific">Roseospira marina</name>
    <dbReference type="NCBI Taxonomy" id="140057"/>
    <lineage>
        <taxon>Bacteria</taxon>
        <taxon>Pseudomonadati</taxon>
        <taxon>Pseudomonadota</taxon>
        <taxon>Alphaproteobacteria</taxon>
        <taxon>Rhodospirillales</taxon>
        <taxon>Rhodospirillaceae</taxon>
        <taxon>Roseospira</taxon>
    </lineage>
</organism>
<accession>A0A5M6ID21</accession>
<dbReference type="EMBL" id="VWPJ01000005">
    <property type="protein sequence ID" value="KAA5606156.1"/>
    <property type="molecule type" value="Genomic_DNA"/>
</dbReference>
<evidence type="ECO:0000313" key="2">
    <source>
        <dbReference type="EMBL" id="KAA5606156.1"/>
    </source>
</evidence>
<keyword evidence="1" id="KW-0812">Transmembrane</keyword>
<reference evidence="2 3" key="1">
    <citation type="submission" date="2019-09" db="EMBL/GenBank/DDBJ databases">
        <title>Genome sequence of Roseospira marina, one of the more divergent members of the non-sulfur purple photosynthetic bacterial family, the Rhodospirillaceae.</title>
        <authorList>
            <person name="Meyer T."/>
            <person name="Kyndt J."/>
        </authorList>
    </citation>
    <scope>NUCLEOTIDE SEQUENCE [LARGE SCALE GENOMIC DNA]</scope>
    <source>
        <strain evidence="2 3">DSM 15113</strain>
    </source>
</reference>
<proteinExistence type="predicted"/>
<gene>
    <name evidence="2" type="ORF">F1188_06930</name>
</gene>
<feature type="transmembrane region" description="Helical" evidence="1">
    <location>
        <begin position="31"/>
        <end position="53"/>
    </location>
</feature>
<dbReference type="RefSeq" id="WP_150061678.1">
    <property type="nucleotide sequence ID" value="NZ_JACHII010000007.1"/>
</dbReference>
<name>A0A5M6ID21_9PROT</name>